<evidence type="ECO:0000256" key="6">
    <source>
        <dbReference type="ARBA" id="ARBA00023136"/>
    </source>
</evidence>
<feature type="transmembrane region" description="Helical" evidence="8">
    <location>
        <begin position="480"/>
        <end position="500"/>
    </location>
</feature>
<keyword evidence="3 7" id="KW-0813">Transport</keyword>
<name>A0A5N6ZC83_9EURO</name>
<dbReference type="FunFam" id="1.20.1250.20:FF:000134">
    <property type="entry name" value="MFS sugar transporter protein"/>
    <property type="match status" value="1"/>
</dbReference>
<evidence type="ECO:0000256" key="2">
    <source>
        <dbReference type="ARBA" id="ARBA00010992"/>
    </source>
</evidence>
<feature type="transmembrane region" description="Helical" evidence="8">
    <location>
        <begin position="68"/>
        <end position="91"/>
    </location>
</feature>
<feature type="domain" description="Major facilitator superfamily (MFS) profile" evidence="9">
    <location>
        <begin position="73"/>
        <end position="506"/>
    </location>
</feature>
<reference evidence="11" key="1">
    <citation type="submission" date="2019-04" db="EMBL/GenBank/DDBJ databases">
        <title>Friends and foes A comparative genomics studyof 23 Aspergillus species from section Flavi.</title>
        <authorList>
            <consortium name="DOE Joint Genome Institute"/>
            <person name="Kjaerbolling I."/>
            <person name="Vesth T."/>
            <person name="Frisvad J.C."/>
            <person name="Nybo J.L."/>
            <person name="Theobald S."/>
            <person name="Kildgaard S."/>
            <person name="Isbrandt T."/>
            <person name="Kuo A."/>
            <person name="Sato A."/>
            <person name="Lyhne E.K."/>
            <person name="Kogle M.E."/>
            <person name="Wiebenga A."/>
            <person name="Kun R.S."/>
            <person name="Lubbers R.J."/>
            <person name="Makela M.R."/>
            <person name="Barry K."/>
            <person name="Chovatia M."/>
            <person name="Clum A."/>
            <person name="Daum C."/>
            <person name="Haridas S."/>
            <person name="He G."/>
            <person name="LaButti K."/>
            <person name="Lipzen A."/>
            <person name="Mondo S."/>
            <person name="Riley R."/>
            <person name="Salamov A."/>
            <person name="Simmons B.A."/>
            <person name="Magnuson J.K."/>
            <person name="Henrissat B."/>
            <person name="Mortensen U.H."/>
            <person name="Larsen T.O."/>
            <person name="Devries R.P."/>
            <person name="Grigoriev I.V."/>
            <person name="Machida M."/>
            <person name="Baker S.E."/>
            <person name="Andersen M.R."/>
        </authorList>
    </citation>
    <scope>NUCLEOTIDE SEQUENCE [LARGE SCALE GENOMIC DNA]</scope>
    <source>
        <strain evidence="11">CBS 553.77</strain>
    </source>
</reference>
<keyword evidence="4 8" id="KW-0812">Transmembrane</keyword>
<protein>
    <submittedName>
        <fullName evidence="10">General substrate transporter</fullName>
    </submittedName>
</protein>
<feature type="transmembrane region" description="Helical" evidence="8">
    <location>
        <begin position="164"/>
        <end position="186"/>
    </location>
</feature>
<dbReference type="NCBIfam" id="TIGR00879">
    <property type="entry name" value="SP"/>
    <property type="match status" value="1"/>
</dbReference>
<comment type="similarity">
    <text evidence="2 7">Belongs to the major facilitator superfamily. Sugar transporter (TC 2.A.1.1) family.</text>
</comment>
<dbReference type="GO" id="GO:0022857">
    <property type="term" value="F:transmembrane transporter activity"/>
    <property type="evidence" value="ECO:0007669"/>
    <property type="project" value="InterPro"/>
</dbReference>
<keyword evidence="11" id="KW-1185">Reference proteome</keyword>
<organism evidence="10 11">
    <name type="scientific">Aspergillus coremiiformis</name>
    <dbReference type="NCBI Taxonomy" id="138285"/>
    <lineage>
        <taxon>Eukaryota</taxon>
        <taxon>Fungi</taxon>
        <taxon>Dikarya</taxon>
        <taxon>Ascomycota</taxon>
        <taxon>Pezizomycotina</taxon>
        <taxon>Eurotiomycetes</taxon>
        <taxon>Eurotiomycetidae</taxon>
        <taxon>Eurotiales</taxon>
        <taxon>Aspergillaceae</taxon>
        <taxon>Aspergillus</taxon>
        <taxon>Aspergillus subgen. Circumdati</taxon>
    </lineage>
</organism>
<dbReference type="Gene3D" id="1.20.1250.20">
    <property type="entry name" value="MFS general substrate transporter like domains"/>
    <property type="match status" value="1"/>
</dbReference>
<gene>
    <name evidence="10" type="ORF">BDV28DRAFT_130302</name>
</gene>
<evidence type="ECO:0000259" key="9">
    <source>
        <dbReference type="PROSITE" id="PS50850"/>
    </source>
</evidence>
<dbReference type="PRINTS" id="PR00171">
    <property type="entry name" value="SUGRTRNSPORT"/>
</dbReference>
<dbReference type="GO" id="GO:0015798">
    <property type="term" value="P:myo-inositol transport"/>
    <property type="evidence" value="ECO:0007669"/>
    <property type="project" value="UniProtKB-ARBA"/>
</dbReference>
<dbReference type="InterPro" id="IPR005829">
    <property type="entry name" value="Sugar_transporter_CS"/>
</dbReference>
<dbReference type="InterPro" id="IPR036259">
    <property type="entry name" value="MFS_trans_sf"/>
</dbReference>
<keyword evidence="5 8" id="KW-1133">Transmembrane helix</keyword>
<dbReference type="InterPro" id="IPR050814">
    <property type="entry name" value="Myo-inositol_Transporter"/>
</dbReference>
<dbReference type="InterPro" id="IPR005828">
    <property type="entry name" value="MFS_sugar_transport-like"/>
</dbReference>
<dbReference type="Pfam" id="PF00083">
    <property type="entry name" value="Sugar_tr"/>
    <property type="match status" value="1"/>
</dbReference>
<evidence type="ECO:0000313" key="11">
    <source>
        <dbReference type="Proteomes" id="UP000327118"/>
    </source>
</evidence>
<dbReference type="PROSITE" id="PS00217">
    <property type="entry name" value="SUGAR_TRANSPORT_2"/>
    <property type="match status" value="1"/>
</dbReference>
<feature type="transmembrane region" description="Helical" evidence="8">
    <location>
        <begin position="198"/>
        <end position="220"/>
    </location>
</feature>
<dbReference type="PROSITE" id="PS50850">
    <property type="entry name" value="MFS"/>
    <property type="match status" value="1"/>
</dbReference>
<evidence type="ECO:0000256" key="5">
    <source>
        <dbReference type="ARBA" id="ARBA00022989"/>
    </source>
</evidence>
<evidence type="ECO:0000313" key="10">
    <source>
        <dbReference type="EMBL" id="KAE8354763.1"/>
    </source>
</evidence>
<comment type="subcellular location">
    <subcellularLocation>
        <location evidence="1">Membrane</location>
        <topology evidence="1">Multi-pass membrane protein</topology>
    </subcellularLocation>
</comment>
<feature type="transmembrane region" description="Helical" evidence="8">
    <location>
        <begin position="139"/>
        <end position="158"/>
    </location>
</feature>
<accession>A0A5N6ZC83</accession>
<feature type="transmembrane region" description="Helical" evidence="8">
    <location>
        <begin position="416"/>
        <end position="438"/>
    </location>
</feature>
<keyword evidence="6 8" id="KW-0472">Membrane</keyword>
<dbReference type="GO" id="GO:0015791">
    <property type="term" value="P:polyol transmembrane transport"/>
    <property type="evidence" value="ECO:0007669"/>
    <property type="project" value="UniProtKB-ARBA"/>
</dbReference>
<feature type="transmembrane region" description="Helical" evidence="8">
    <location>
        <begin position="226"/>
        <end position="247"/>
    </location>
</feature>
<dbReference type="OrthoDB" id="6339427at2759"/>
<dbReference type="InterPro" id="IPR003663">
    <property type="entry name" value="Sugar/inositol_transpt"/>
</dbReference>
<sequence>MGSLKDVEASHEDHKDATAVEMDDVLQDPKGIATFNEAAMDAELERLENQLQGIKTSRFEITLSNPAFFTYILVAFASLGGLLSGLDQSLISGANLYMPGDLHLSDSDASLVNAGMPLGAVGGALILSPANEYLGRRMAIIVSCILYTIGAALEAGAVNFGMMFAGRFILGMGVGLEGGTVPVYVAECVPGRIRGNLVSLYQLNIALGEVLGYAVAAIFIDVTGNWRYILGSSLVFSTILLVGMLFLPESPRFLMHKNKPVEAYGVWKRIRGFGDVDAKSEFLGMRQAVESENEEQQHTQKFAWLDFFTNGRARRAMIYANVMVFLGQFTGVNSIMYYMGVLMNNIGFDKRTSVFMSLVGGGSLLIGTIPAVIYMEKFGRRYWANVMLPGFFIGLVLVGIGYQINPDKNPVAAQGVYLTGIILYMGFFGSYACLTWVIPAEVFPTYLRSYGMTTADANLFLCSFIVTYNFTDMMKSMTRIGLTLGFYGGIAVLGWCYQILFMPETKNKSLEEIDELFSKPTSVIVKENIKSTAEIIHDLSRFRFKKVFSPAP</sequence>
<dbReference type="PANTHER" id="PTHR48020:SF9">
    <property type="entry name" value="MAJOR FACILITATOR SUPERFAMILY (MFS) PROFILE DOMAIN-CONTAINING PROTEIN"/>
    <property type="match status" value="1"/>
</dbReference>
<dbReference type="PANTHER" id="PTHR48020">
    <property type="entry name" value="PROTON MYO-INOSITOL COTRANSPORTER"/>
    <property type="match status" value="1"/>
</dbReference>
<feature type="transmembrane region" description="Helical" evidence="8">
    <location>
        <begin position="382"/>
        <end position="404"/>
    </location>
</feature>
<evidence type="ECO:0000256" key="1">
    <source>
        <dbReference type="ARBA" id="ARBA00004141"/>
    </source>
</evidence>
<feature type="transmembrane region" description="Helical" evidence="8">
    <location>
        <begin position="111"/>
        <end position="127"/>
    </location>
</feature>
<dbReference type="SUPFAM" id="SSF103473">
    <property type="entry name" value="MFS general substrate transporter"/>
    <property type="match status" value="1"/>
</dbReference>
<feature type="transmembrane region" description="Helical" evidence="8">
    <location>
        <begin position="354"/>
        <end position="375"/>
    </location>
</feature>
<evidence type="ECO:0000256" key="8">
    <source>
        <dbReference type="SAM" id="Phobius"/>
    </source>
</evidence>
<proteinExistence type="inferred from homology"/>
<dbReference type="AlphaFoldDB" id="A0A5N6ZC83"/>
<feature type="transmembrane region" description="Helical" evidence="8">
    <location>
        <begin position="318"/>
        <end position="339"/>
    </location>
</feature>
<dbReference type="InterPro" id="IPR020846">
    <property type="entry name" value="MFS_dom"/>
</dbReference>
<evidence type="ECO:0000256" key="4">
    <source>
        <dbReference type="ARBA" id="ARBA00022692"/>
    </source>
</evidence>
<evidence type="ECO:0000256" key="7">
    <source>
        <dbReference type="RuleBase" id="RU003346"/>
    </source>
</evidence>
<dbReference type="GO" id="GO:0016020">
    <property type="term" value="C:membrane"/>
    <property type="evidence" value="ECO:0007669"/>
    <property type="project" value="UniProtKB-SubCell"/>
</dbReference>
<evidence type="ECO:0000256" key="3">
    <source>
        <dbReference type="ARBA" id="ARBA00022448"/>
    </source>
</evidence>
<dbReference type="EMBL" id="ML739065">
    <property type="protein sequence ID" value="KAE8354763.1"/>
    <property type="molecule type" value="Genomic_DNA"/>
</dbReference>
<dbReference type="Proteomes" id="UP000327118">
    <property type="component" value="Unassembled WGS sequence"/>
</dbReference>